<evidence type="ECO:0000313" key="3">
    <source>
        <dbReference type="EMBL" id="CCE98415.1"/>
    </source>
</evidence>
<dbReference type="Pfam" id="PF03733">
    <property type="entry name" value="YccF"/>
    <property type="match status" value="2"/>
</dbReference>
<dbReference type="InterPro" id="IPR005185">
    <property type="entry name" value="YccF"/>
</dbReference>
<keyword evidence="1" id="KW-0812">Transmembrane</keyword>
<reference evidence="3 4" key="1">
    <citation type="journal article" date="2012" name="J. Bacteriol.">
        <title>Genome sequence of the soybean symbiont Sinorhizobium fredii HH103.</title>
        <authorList>
            <person name="Weidner S."/>
            <person name="Becker A."/>
            <person name="Bonilla I."/>
            <person name="Jaenicke S."/>
            <person name="Lloret J."/>
            <person name="Margaret I."/>
            <person name="Puhler A."/>
            <person name="Ruiz-Sainz J.E."/>
            <person name="Schneiker-Bekel S."/>
            <person name="Szczepanowski R."/>
            <person name="Vinardell J.M."/>
            <person name="Zehner S."/>
            <person name="Gottfert M."/>
        </authorList>
    </citation>
    <scope>NUCLEOTIDE SEQUENCE [LARGE SCALE GENOMIC DNA]</scope>
    <source>
        <strain evidence="3 4">HH103</strain>
    </source>
</reference>
<feature type="transmembrane region" description="Helical" evidence="1">
    <location>
        <begin position="97"/>
        <end position="115"/>
    </location>
</feature>
<feature type="domain" description="Inner membrane component" evidence="2">
    <location>
        <begin position="5"/>
        <end position="54"/>
    </location>
</feature>
<gene>
    <name evidence="3" type="ordered locus">SFHH103_03924</name>
</gene>
<evidence type="ECO:0000259" key="2">
    <source>
        <dbReference type="Pfam" id="PF03733"/>
    </source>
</evidence>
<feature type="transmembrane region" description="Helical" evidence="1">
    <location>
        <begin position="6"/>
        <end position="38"/>
    </location>
</feature>
<dbReference type="EMBL" id="HE616890">
    <property type="protein sequence ID" value="CCE98415.1"/>
    <property type="molecule type" value="Genomic_DNA"/>
</dbReference>
<protein>
    <submittedName>
        <fullName evidence="3">Membrane protein</fullName>
    </submittedName>
</protein>
<keyword evidence="1" id="KW-0472">Membrane</keyword>
<proteinExistence type="predicted"/>
<dbReference type="AlphaFoldDB" id="G9A6A5"/>
<accession>G9A6A5</accession>
<sequence length="161" mass="17124">MRFAGNVIWFVCGGAVIALMWLFGALLAAATIVGLPLARAAVEMAKLSASPFGKDVVHVRELDGKGTTAVTALTGTIGFVINIIWACTFGVGLFLGYLLAGVINCIFIITIPFGLQSFKLAGLSFWPVGRRVVPIELANEARKRNAQEKLDKMRGTSVAAQ</sequence>
<evidence type="ECO:0000313" key="4">
    <source>
        <dbReference type="Proteomes" id="UP000007735"/>
    </source>
</evidence>
<dbReference type="eggNOG" id="COG3304">
    <property type="taxonomic scope" value="Bacteria"/>
</dbReference>
<feature type="domain" description="Inner membrane component" evidence="2">
    <location>
        <begin position="81"/>
        <end position="130"/>
    </location>
</feature>
<evidence type="ECO:0000256" key="1">
    <source>
        <dbReference type="SAM" id="Phobius"/>
    </source>
</evidence>
<dbReference type="Proteomes" id="UP000007735">
    <property type="component" value="Chromosome"/>
</dbReference>
<dbReference type="PATRIC" id="fig|380.5.peg.4144"/>
<feature type="transmembrane region" description="Helical" evidence="1">
    <location>
        <begin position="70"/>
        <end position="91"/>
    </location>
</feature>
<dbReference type="InterPro" id="IPR052937">
    <property type="entry name" value="Inner_membrane_protein"/>
</dbReference>
<dbReference type="HOGENOM" id="CLU_120384_0_0_5"/>
<dbReference type="RefSeq" id="WP_014330779.1">
    <property type="nucleotide sequence ID" value="NC_016812.1"/>
</dbReference>
<dbReference type="KEGG" id="sfh:SFHH103_03924"/>
<dbReference type="STRING" id="1117943.SFHH103_03924"/>
<dbReference type="GO" id="GO:0005886">
    <property type="term" value="C:plasma membrane"/>
    <property type="evidence" value="ECO:0007669"/>
    <property type="project" value="TreeGrafter"/>
</dbReference>
<dbReference type="PANTHER" id="PTHR42903:SF1">
    <property type="entry name" value="INNER MEMBRANE PROTEIN YCCF"/>
    <property type="match status" value="1"/>
</dbReference>
<dbReference type="PANTHER" id="PTHR42903">
    <property type="entry name" value="INNER MEMBRANE PROTEIN YCCF"/>
    <property type="match status" value="1"/>
</dbReference>
<name>G9A6A5_SINF1</name>
<organism evidence="3 4">
    <name type="scientific">Sinorhizobium fredii (strain HH103)</name>
    <dbReference type="NCBI Taxonomy" id="1117943"/>
    <lineage>
        <taxon>Bacteria</taxon>
        <taxon>Pseudomonadati</taxon>
        <taxon>Pseudomonadota</taxon>
        <taxon>Alphaproteobacteria</taxon>
        <taxon>Hyphomicrobiales</taxon>
        <taxon>Rhizobiaceae</taxon>
        <taxon>Sinorhizobium/Ensifer group</taxon>
        <taxon>Sinorhizobium</taxon>
    </lineage>
</organism>
<keyword evidence="1" id="KW-1133">Transmembrane helix</keyword>